<dbReference type="Proteomes" id="UP000236291">
    <property type="component" value="Unassembled WGS sequence"/>
</dbReference>
<name>A0A2K3PRX5_TRIPR</name>
<accession>A0A2K3PRX5</accession>
<dbReference type="AlphaFoldDB" id="A0A2K3PRX5"/>
<proteinExistence type="predicted"/>
<comment type="caution">
    <text evidence="1">The sequence shown here is derived from an EMBL/GenBank/DDBJ whole genome shotgun (WGS) entry which is preliminary data.</text>
</comment>
<sequence length="49" mass="5591">EFISPIFESTVGVYFSLLVFHEASCVYFRCCIASDATYKLCSAEELSWK</sequence>
<organism evidence="1 2">
    <name type="scientific">Trifolium pratense</name>
    <name type="common">Red clover</name>
    <dbReference type="NCBI Taxonomy" id="57577"/>
    <lineage>
        <taxon>Eukaryota</taxon>
        <taxon>Viridiplantae</taxon>
        <taxon>Streptophyta</taxon>
        <taxon>Embryophyta</taxon>
        <taxon>Tracheophyta</taxon>
        <taxon>Spermatophyta</taxon>
        <taxon>Magnoliopsida</taxon>
        <taxon>eudicotyledons</taxon>
        <taxon>Gunneridae</taxon>
        <taxon>Pentapetalae</taxon>
        <taxon>rosids</taxon>
        <taxon>fabids</taxon>
        <taxon>Fabales</taxon>
        <taxon>Fabaceae</taxon>
        <taxon>Papilionoideae</taxon>
        <taxon>50 kb inversion clade</taxon>
        <taxon>NPAAA clade</taxon>
        <taxon>Hologalegina</taxon>
        <taxon>IRL clade</taxon>
        <taxon>Trifolieae</taxon>
        <taxon>Trifolium</taxon>
    </lineage>
</organism>
<dbReference type="EMBL" id="ASHM01009905">
    <property type="protein sequence ID" value="PNY18049.1"/>
    <property type="molecule type" value="Genomic_DNA"/>
</dbReference>
<gene>
    <name evidence="1" type="ORF">L195_g014806</name>
</gene>
<feature type="non-terminal residue" evidence="1">
    <location>
        <position position="1"/>
    </location>
</feature>
<reference evidence="1 2" key="1">
    <citation type="journal article" date="2014" name="Am. J. Bot.">
        <title>Genome assembly and annotation for red clover (Trifolium pratense; Fabaceae).</title>
        <authorList>
            <person name="Istvanek J."/>
            <person name="Jaros M."/>
            <person name="Krenek A."/>
            <person name="Repkova J."/>
        </authorList>
    </citation>
    <scope>NUCLEOTIDE SEQUENCE [LARGE SCALE GENOMIC DNA]</scope>
    <source>
        <strain evidence="2">cv. Tatra</strain>
        <tissue evidence="1">Young leaves</tissue>
    </source>
</reference>
<reference evidence="1 2" key="2">
    <citation type="journal article" date="2017" name="Front. Plant Sci.">
        <title>Gene Classification and Mining of Molecular Markers Useful in Red Clover (Trifolium pratense) Breeding.</title>
        <authorList>
            <person name="Istvanek J."/>
            <person name="Dluhosova J."/>
            <person name="Dluhos P."/>
            <person name="Patkova L."/>
            <person name="Nedelnik J."/>
            <person name="Repkova J."/>
        </authorList>
    </citation>
    <scope>NUCLEOTIDE SEQUENCE [LARGE SCALE GENOMIC DNA]</scope>
    <source>
        <strain evidence="2">cv. Tatra</strain>
        <tissue evidence="1">Young leaves</tissue>
    </source>
</reference>
<evidence type="ECO:0000313" key="2">
    <source>
        <dbReference type="Proteomes" id="UP000236291"/>
    </source>
</evidence>
<protein>
    <submittedName>
        <fullName evidence="1">Uncharacterized protein</fullName>
    </submittedName>
</protein>
<evidence type="ECO:0000313" key="1">
    <source>
        <dbReference type="EMBL" id="PNY18049.1"/>
    </source>
</evidence>